<organism evidence="2 3">
    <name type="scientific">Cinchona calisaya</name>
    <dbReference type="NCBI Taxonomy" id="153742"/>
    <lineage>
        <taxon>Eukaryota</taxon>
        <taxon>Viridiplantae</taxon>
        <taxon>Streptophyta</taxon>
        <taxon>Embryophyta</taxon>
        <taxon>Tracheophyta</taxon>
        <taxon>Spermatophyta</taxon>
        <taxon>Magnoliopsida</taxon>
        <taxon>eudicotyledons</taxon>
        <taxon>Gunneridae</taxon>
        <taxon>Pentapetalae</taxon>
        <taxon>asterids</taxon>
        <taxon>lamiids</taxon>
        <taxon>Gentianales</taxon>
        <taxon>Rubiaceae</taxon>
        <taxon>Cinchonoideae</taxon>
        <taxon>Cinchoneae</taxon>
        <taxon>Cinchona</taxon>
    </lineage>
</organism>
<name>A0ABD3ATU7_9GENT</name>
<protein>
    <recommendedName>
        <fullName evidence="1">Reverse transcriptase domain-containing protein</fullName>
    </recommendedName>
</protein>
<dbReference type="InterPro" id="IPR052343">
    <property type="entry name" value="Retrotransposon-Effector_Assoc"/>
</dbReference>
<dbReference type="InterPro" id="IPR000477">
    <property type="entry name" value="RT_dom"/>
</dbReference>
<sequence>MYYPLNRTILTLVPQVENASCMKDFRSIACCNVLYKCYSTVLSNRLKKIFPELISENQNAFIAGKHINDNVLLMHETVRNYHRIGGKARAVLKIDIMKAYDTLNWKFLFTVMRCMGFPET</sequence>
<keyword evidence="3" id="KW-1185">Reference proteome</keyword>
<dbReference type="PANTHER" id="PTHR46890:SF48">
    <property type="entry name" value="RNA-DIRECTED DNA POLYMERASE"/>
    <property type="match status" value="1"/>
</dbReference>
<proteinExistence type="predicted"/>
<gene>
    <name evidence="2" type="ORF">ACH5RR_003092</name>
</gene>
<dbReference type="EMBL" id="JBJUIK010000002">
    <property type="protein sequence ID" value="KAL3534631.1"/>
    <property type="molecule type" value="Genomic_DNA"/>
</dbReference>
<comment type="caution">
    <text evidence="2">The sequence shown here is derived from an EMBL/GenBank/DDBJ whole genome shotgun (WGS) entry which is preliminary data.</text>
</comment>
<dbReference type="PANTHER" id="PTHR46890">
    <property type="entry name" value="NON-LTR RETROLELEMENT REVERSE TRANSCRIPTASE-LIKE PROTEIN-RELATED"/>
    <property type="match status" value="1"/>
</dbReference>
<reference evidence="2 3" key="1">
    <citation type="submission" date="2024-11" db="EMBL/GenBank/DDBJ databases">
        <title>A near-complete genome assembly of Cinchona calisaya.</title>
        <authorList>
            <person name="Lian D.C."/>
            <person name="Zhao X.W."/>
            <person name="Wei L."/>
        </authorList>
    </citation>
    <scope>NUCLEOTIDE SEQUENCE [LARGE SCALE GENOMIC DNA]</scope>
    <source>
        <tissue evidence="2">Nenye</tissue>
    </source>
</reference>
<dbReference type="Proteomes" id="UP001630127">
    <property type="component" value="Unassembled WGS sequence"/>
</dbReference>
<dbReference type="AlphaFoldDB" id="A0ABD3ATU7"/>
<accession>A0ABD3ATU7</accession>
<dbReference type="Pfam" id="PF00078">
    <property type="entry name" value="RVT_1"/>
    <property type="match status" value="1"/>
</dbReference>
<feature type="domain" description="Reverse transcriptase" evidence="1">
    <location>
        <begin position="22"/>
        <end position="119"/>
    </location>
</feature>
<evidence type="ECO:0000259" key="1">
    <source>
        <dbReference type="Pfam" id="PF00078"/>
    </source>
</evidence>
<evidence type="ECO:0000313" key="3">
    <source>
        <dbReference type="Proteomes" id="UP001630127"/>
    </source>
</evidence>
<evidence type="ECO:0000313" key="2">
    <source>
        <dbReference type="EMBL" id="KAL3534631.1"/>
    </source>
</evidence>